<name>A0A382V179_9ZZZZ</name>
<evidence type="ECO:0000256" key="2">
    <source>
        <dbReference type="ARBA" id="ARBA00004725"/>
    </source>
</evidence>
<reference evidence="6" key="1">
    <citation type="submission" date="2018-05" db="EMBL/GenBank/DDBJ databases">
        <authorList>
            <person name="Lanie J.A."/>
            <person name="Ng W.-L."/>
            <person name="Kazmierczak K.M."/>
            <person name="Andrzejewski T.M."/>
            <person name="Davidsen T.M."/>
            <person name="Wayne K.J."/>
            <person name="Tettelin H."/>
            <person name="Glass J.I."/>
            <person name="Rusch D."/>
            <person name="Podicherti R."/>
            <person name="Tsui H.-C.T."/>
            <person name="Winkler M.E."/>
        </authorList>
    </citation>
    <scope>NUCLEOTIDE SEQUENCE</scope>
</reference>
<evidence type="ECO:0000313" key="6">
    <source>
        <dbReference type="EMBL" id="SVD39698.1"/>
    </source>
</evidence>
<sequence>MDEPPPLPYPAPVEFLGQMVNSRLGIAAGLLPNAKWISAYAARGWDLLTYKTVRSVARKCYPVPNWVFVDADAGEGPVYATDNLPDDPSAISSAVCFGMPSMEPSFWREDIARAKESLAKGQQLIVSVVASPESGWSAAQVAEDYAQCAAWAAQAGADIVEANYSCPNVCSAEGQVYMDVDLAQSVTQTVRSGIGDSRLLLKIGVFPDTDLQRSFLRAVAGVADGITLVNGISREVLHRDGRPVFGEDYVKAGVLGRIIHGPCVAAVREAKAAINAEGLNLALAAVGGV</sequence>
<dbReference type="PIRSF" id="PIRSF000164">
    <property type="entry name" value="DHO_oxidase"/>
    <property type="match status" value="1"/>
</dbReference>
<dbReference type="SUPFAM" id="SSF51395">
    <property type="entry name" value="FMN-linked oxidoreductases"/>
    <property type="match status" value="1"/>
</dbReference>
<proteinExistence type="predicted"/>
<dbReference type="GO" id="GO:0004152">
    <property type="term" value="F:dihydroorotate dehydrogenase activity"/>
    <property type="evidence" value="ECO:0007669"/>
    <property type="project" value="InterPro"/>
</dbReference>
<comment type="pathway">
    <text evidence="2">Pyrimidine metabolism; UMP biosynthesis via de novo pathway.</text>
</comment>
<dbReference type="Gene3D" id="3.20.20.70">
    <property type="entry name" value="Aldolase class I"/>
    <property type="match status" value="1"/>
</dbReference>
<evidence type="ECO:0000256" key="5">
    <source>
        <dbReference type="ARBA" id="ARBA00022975"/>
    </source>
</evidence>
<feature type="non-terminal residue" evidence="6">
    <location>
        <position position="289"/>
    </location>
</feature>
<evidence type="ECO:0000256" key="1">
    <source>
        <dbReference type="ARBA" id="ARBA00001917"/>
    </source>
</evidence>
<dbReference type="EMBL" id="UINC01148038">
    <property type="protein sequence ID" value="SVD39698.1"/>
    <property type="molecule type" value="Genomic_DNA"/>
</dbReference>
<dbReference type="InterPro" id="IPR013785">
    <property type="entry name" value="Aldolase_TIM"/>
</dbReference>
<keyword evidence="3" id="KW-0285">Flavoprotein</keyword>
<dbReference type="UniPathway" id="UPA00070"/>
<dbReference type="GO" id="GO:0006207">
    <property type="term" value="P:'de novo' pyrimidine nucleobase biosynthetic process"/>
    <property type="evidence" value="ECO:0007669"/>
    <property type="project" value="TreeGrafter"/>
</dbReference>
<dbReference type="PANTHER" id="PTHR48109:SF1">
    <property type="entry name" value="DIHYDROOROTATE DEHYDROGENASE (FUMARATE)"/>
    <property type="match status" value="1"/>
</dbReference>
<comment type="cofactor">
    <cofactor evidence="1">
        <name>FMN</name>
        <dbReference type="ChEBI" id="CHEBI:58210"/>
    </cofactor>
</comment>
<evidence type="ECO:0000256" key="4">
    <source>
        <dbReference type="ARBA" id="ARBA00022643"/>
    </source>
</evidence>
<dbReference type="InterPro" id="IPR050074">
    <property type="entry name" value="DHO_dehydrogenase"/>
</dbReference>
<gene>
    <name evidence="6" type="ORF">METZ01_LOCUS392552</name>
</gene>
<keyword evidence="5" id="KW-0665">Pyrimidine biosynthesis</keyword>
<accession>A0A382V179</accession>
<evidence type="ECO:0000256" key="3">
    <source>
        <dbReference type="ARBA" id="ARBA00022630"/>
    </source>
</evidence>
<dbReference type="PANTHER" id="PTHR48109">
    <property type="entry name" value="DIHYDROOROTATE DEHYDROGENASE (QUINONE), MITOCHONDRIAL-RELATED"/>
    <property type="match status" value="1"/>
</dbReference>
<keyword evidence="4" id="KW-0288">FMN</keyword>
<organism evidence="6">
    <name type="scientific">marine metagenome</name>
    <dbReference type="NCBI Taxonomy" id="408172"/>
    <lineage>
        <taxon>unclassified sequences</taxon>
        <taxon>metagenomes</taxon>
        <taxon>ecological metagenomes</taxon>
    </lineage>
</organism>
<dbReference type="InterPro" id="IPR012135">
    <property type="entry name" value="Dihydroorotate_DH_1_2"/>
</dbReference>
<dbReference type="GO" id="GO:0044205">
    <property type="term" value="P:'de novo' UMP biosynthetic process"/>
    <property type="evidence" value="ECO:0007669"/>
    <property type="project" value="UniProtKB-UniPathway"/>
</dbReference>
<dbReference type="AlphaFoldDB" id="A0A382V179"/>
<protein>
    <submittedName>
        <fullName evidence="6">Uncharacterized protein</fullName>
    </submittedName>
</protein>
<dbReference type="GO" id="GO:0005737">
    <property type="term" value="C:cytoplasm"/>
    <property type="evidence" value="ECO:0007669"/>
    <property type="project" value="TreeGrafter"/>
</dbReference>